<dbReference type="AlphaFoldDB" id="A0A552FI87"/>
<dbReference type="InterPro" id="IPR013211">
    <property type="entry name" value="LVIVD"/>
</dbReference>
<name>A0A552FI87_MICAE</name>
<comment type="caution">
    <text evidence="1">The sequence shown here is derived from an EMBL/GenBank/DDBJ whole genome shotgun (WGS) entry which is preliminary data.</text>
</comment>
<evidence type="ECO:0000313" key="2">
    <source>
        <dbReference type="Proteomes" id="UP000316958"/>
    </source>
</evidence>
<evidence type="ECO:0000313" key="1">
    <source>
        <dbReference type="EMBL" id="TRU46425.1"/>
    </source>
</evidence>
<gene>
    <name evidence="1" type="ORF">EWV57_18660</name>
</gene>
<dbReference type="Proteomes" id="UP000316958">
    <property type="component" value="Unassembled WGS sequence"/>
</dbReference>
<proteinExistence type="predicted"/>
<protein>
    <submittedName>
        <fullName evidence="1">Uncharacterized protein</fullName>
    </submittedName>
</protein>
<dbReference type="EMBL" id="SFBE01000308">
    <property type="protein sequence ID" value="TRU46425.1"/>
    <property type="molecule type" value="Genomic_DNA"/>
</dbReference>
<organism evidence="1 2">
    <name type="scientific">Microcystis aeruginosa Ma_QC_Ch_20071001_S25D</name>
    <dbReference type="NCBI Taxonomy" id="2486250"/>
    <lineage>
        <taxon>Bacteria</taxon>
        <taxon>Bacillati</taxon>
        <taxon>Cyanobacteriota</taxon>
        <taxon>Cyanophyceae</taxon>
        <taxon>Oscillatoriophycideae</taxon>
        <taxon>Chroococcales</taxon>
        <taxon>Microcystaceae</taxon>
        <taxon>Microcystis</taxon>
    </lineage>
</organism>
<accession>A0A552FI87</accession>
<reference evidence="1 2" key="1">
    <citation type="submission" date="2019-01" db="EMBL/GenBank/DDBJ databases">
        <title>Coherence of Microcystis species and biogeography revealed through population genomics.</title>
        <authorList>
            <person name="Perez-Carrascal O.M."/>
            <person name="Terrat Y."/>
            <person name="Giani A."/>
            <person name="Fortin N."/>
            <person name="Tromas N."/>
            <person name="Shapiro B.J."/>
        </authorList>
    </citation>
    <scope>NUCLEOTIDE SEQUENCE [LARGE SCALE GENOMIC DNA]</scope>
    <source>
        <strain evidence="1">Ma_QC_Ch_20071001_S25D</strain>
    </source>
</reference>
<dbReference type="Pfam" id="PF08309">
    <property type="entry name" value="LVIVD"/>
    <property type="match status" value="2"/>
</dbReference>
<sequence>MTTLSSGLQIIDISNPAAPTLKGNYNTSSYAQDVQIVGNYAYVADDNSGKKPVFWTYCDHIFAMTRGKIALGGVLVERERLTRKASPSPSPAKIFMVRK</sequence>